<dbReference type="Pfam" id="PF08267">
    <property type="entry name" value="Meth_synt_1"/>
    <property type="match status" value="1"/>
</dbReference>
<dbReference type="eggNOG" id="COG0620">
    <property type="taxonomic scope" value="Bacteria"/>
</dbReference>
<dbReference type="GO" id="GO:0008270">
    <property type="term" value="F:zinc ion binding"/>
    <property type="evidence" value="ECO:0007669"/>
    <property type="project" value="InterPro"/>
</dbReference>
<feature type="domain" description="Cobalamin-independent methionine synthase MetE N-terminal" evidence="1">
    <location>
        <begin position="20"/>
        <end position="268"/>
    </location>
</feature>
<dbReference type="STRING" id="1301098.PKB_3454"/>
<keyword evidence="3" id="KW-1185">Reference proteome</keyword>
<reference evidence="2 3" key="1">
    <citation type="submission" date="2013-03" db="EMBL/GenBank/DDBJ databases">
        <authorList>
            <person name="Linke B."/>
        </authorList>
    </citation>
    <scope>NUCLEOTIDE SEQUENCE [LARGE SCALE GENOMIC DNA]</scope>
    <source>
        <strain evidence="2 3">B13</strain>
    </source>
</reference>
<dbReference type="GO" id="GO:0008652">
    <property type="term" value="P:amino acid biosynthetic process"/>
    <property type="evidence" value="ECO:0007669"/>
    <property type="project" value="InterPro"/>
</dbReference>
<evidence type="ECO:0000313" key="3">
    <source>
        <dbReference type="Proteomes" id="UP000025241"/>
    </source>
</evidence>
<dbReference type="SUPFAM" id="SSF51726">
    <property type="entry name" value="UROD/MetE-like"/>
    <property type="match status" value="1"/>
</dbReference>
<dbReference type="InterPro" id="IPR038071">
    <property type="entry name" value="UROD/MetE-like_sf"/>
</dbReference>
<organism evidence="2 3">
    <name type="scientific">Pseudomonas knackmussii (strain DSM 6978 / CCUG 54928 / LMG 23759 / B13)</name>
    <dbReference type="NCBI Taxonomy" id="1301098"/>
    <lineage>
        <taxon>Bacteria</taxon>
        <taxon>Pseudomonadati</taxon>
        <taxon>Pseudomonadota</taxon>
        <taxon>Gammaproteobacteria</taxon>
        <taxon>Pseudomonadales</taxon>
        <taxon>Pseudomonadaceae</taxon>
        <taxon>Pseudomonas</taxon>
    </lineage>
</organism>
<accession>A0A024HJT6</accession>
<dbReference type="KEGG" id="pkc:PKB_3454"/>
<dbReference type="GO" id="GO:0032259">
    <property type="term" value="P:methylation"/>
    <property type="evidence" value="ECO:0007669"/>
    <property type="project" value="UniProtKB-KW"/>
</dbReference>
<name>A0A024HJT6_PSEKB</name>
<dbReference type="PATRIC" id="fig|1301098.3.peg.3471"/>
<protein>
    <submittedName>
        <fullName evidence="2">5-methyltetrahydropteroyltriglutamate--homocysteine methyltransferase</fullName>
        <ecNumber evidence="2">2.1.1.14</ecNumber>
    </submittedName>
</protein>
<dbReference type="EMBL" id="HG322950">
    <property type="protein sequence ID" value="CDF84797.1"/>
    <property type="molecule type" value="Genomic_DNA"/>
</dbReference>
<dbReference type="InterPro" id="IPR013215">
    <property type="entry name" value="Cbl-indep_Met_Synth_N"/>
</dbReference>
<dbReference type="PANTHER" id="PTHR30519">
    <property type="entry name" value="5-METHYLTETRAHYDROPTEROYLTRIGLUTAMATE--HOMOCYSTEINE METHYLTRANSFERASE"/>
    <property type="match status" value="1"/>
</dbReference>
<dbReference type="AlphaFoldDB" id="A0A024HJT6"/>
<dbReference type="EC" id="2.1.1.14" evidence="2"/>
<sequence>MALAHSLGFPRFGYDREQLAARWQLQRDAGIDLLPVADFAGGDQVLAHSLGFGVVAESRSGEVAPSVDLGRWFDGVHHYAIPQFDADQHFRLDWEALFEEVEAARALGHQVKPVLLGPISYLWLGQSKDAGFDRLDLLERLLPVYGEIFQRLAGQGVEWVQIDEPVLALELPQAWKNAFERAYNLLQRDPLKKLVAACFGGLQDNLGVAVGLPVDGLHVDLVGAPDQYPAVLDRLPAYKVLSLGLVDARNEGAGDLRQAFEVLQHAHDRLGERLWVAPSSSLSGASLLPSRDDYVDTELSFGVRKCRDVGILTRALSNPDALASLAACAA</sequence>
<keyword evidence="2" id="KW-0489">Methyltransferase</keyword>
<dbReference type="OrthoDB" id="244285at2"/>
<reference evidence="2 3" key="2">
    <citation type="submission" date="2014-05" db="EMBL/GenBank/DDBJ databases">
        <title>Genome sequence of the 3-chlorobenzoate degrading bacterium Pseudomonas knackmussii B13 shows multiple evidence for horizontal gene transfer.</title>
        <authorList>
            <person name="Miyazaki R."/>
            <person name="Bertelli C."/>
            <person name="Falquet L."/>
            <person name="Robinson-Rechavi M."/>
            <person name="Gharib W."/>
            <person name="Roy S."/>
            <person name="Van der Meer J.R."/>
        </authorList>
    </citation>
    <scope>NUCLEOTIDE SEQUENCE [LARGE SCALE GENOMIC DNA]</scope>
    <source>
        <strain evidence="2 3">B13</strain>
    </source>
</reference>
<evidence type="ECO:0000313" key="2">
    <source>
        <dbReference type="EMBL" id="CDF84797.1"/>
    </source>
</evidence>
<evidence type="ECO:0000259" key="1">
    <source>
        <dbReference type="Pfam" id="PF08267"/>
    </source>
</evidence>
<dbReference type="Proteomes" id="UP000025241">
    <property type="component" value="Chromosome I"/>
</dbReference>
<keyword evidence="2" id="KW-0808">Transferase</keyword>
<proteinExistence type="predicted"/>
<dbReference type="HOGENOM" id="CLU_013175_2_0_6"/>
<dbReference type="Gene3D" id="3.20.20.210">
    <property type="match status" value="1"/>
</dbReference>
<dbReference type="GO" id="GO:0003871">
    <property type="term" value="F:5-methyltetrahydropteroyltriglutamate-homocysteine S-methyltransferase activity"/>
    <property type="evidence" value="ECO:0007669"/>
    <property type="project" value="UniProtKB-EC"/>
</dbReference>
<gene>
    <name evidence="2" type="primary">metE</name>
    <name evidence="2" type="ORF">PKB_3454</name>
</gene>